<keyword evidence="7 8" id="KW-0342">GTP-binding</keyword>
<dbReference type="HAMAP" id="MF_00011">
    <property type="entry name" value="Adenylosucc_synth"/>
    <property type="match status" value="1"/>
</dbReference>
<dbReference type="FunFam" id="3.90.170.10:FF:000001">
    <property type="entry name" value="Adenylosuccinate synthetase"/>
    <property type="match status" value="1"/>
</dbReference>
<feature type="binding site" evidence="8">
    <location>
        <begin position="13"/>
        <end position="19"/>
    </location>
    <ligand>
        <name>GTP</name>
        <dbReference type="ChEBI" id="CHEBI:37565"/>
    </ligand>
</feature>
<feature type="active site" description="Proton donor" evidence="8">
    <location>
        <position position="42"/>
    </location>
</feature>
<dbReference type="RefSeq" id="WP_165879441.1">
    <property type="nucleotide sequence ID" value="NZ_JAAOIA010000006.1"/>
</dbReference>
<dbReference type="NCBIfam" id="NF002223">
    <property type="entry name" value="PRK01117.1"/>
    <property type="match status" value="1"/>
</dbReference>
<evidence type="ECO:0000256" key="1">
    <source>
        <dbReference type="ARBA" id="ARBA00011738"/>
    </source>
</evidence>
<keyword evidence="3 8" id="KW-0479">Metal-binding</keyword>
<feature type="binding site" description="in other chain" evidence="8">
    <location>
        <begin position="39"/>
        <end position="42"/>
    </location>
    <ligand>
        <name>IMP</name>
        <dbReference type="ChEBI" id="CHEBI:58053"/>
        <note>ligand shared between dimeric partners</note>
    </ligand>
</feature>
<feature type="binding site" evidence="8">
    <location>
        <position position="306"/>
    </location>
    <ligand>
        <name>GTP</name>
        <dbReference type="ChEBI" id="CHEBI:37565"/>
    </ligand>
</feature>
<comment type="function">
    <text evidence="8">Plays an important role in the de novo pathway of purine nucleotide biosynthesis. Catalyzes the first committed step in the biosynthesis of AMP from IMP.</text>
</comment>
<dbReference type="GO" id="GO:0044208">
    <property type="term" value="P:'de novo' AMP biosynthetic process"/>
    <property type="evidence" value="ECO:0007669"/>
    <property type="project" value="UniProtKB-UniRule"/>
</dbReference>
<protein>
    <recommendedName>
        <fullName evidence="8 10">Adenylosuccinate synthetase</fullName>
        <shortName evidence="8">AMPSase</shortName>
        <shortName evidence="8">AdSS</shortName>
        <ecNumber evidence="8 10">6.3.4.4</ecNumber>
    </recommendedName>
    <alternativeName>
        <fullName evidence="8">IMP--aspartate ligase</fullName>
    </alternativeName>
</protein>
<reference evidence="11" key="1">
    <citation type="submission" date="2021-07" db="EMBL/GenBank/DDBJ databases">
        <authorList>
            <person name="Stanton E."/>
        </authorList>
    </citation>
    <scope>NUCLEOTIDE SEQUENCE</scope>
    <source>
        <strain evidence="11">2021EL-01139</strain>
    </source>
</reference>
<comment type="similarity">
    <text evidence="8 10">Belongs to the adenylosuccinate synthetase family.</text>
</comment>
<evidence type="ECO:0000313" key="12">
    <source>
        <dbReference type="Proteomes" id="UP001155882"/>
    </source>
</evidence>
<dbReference type="FunFam" id="1.10.300.10:FF:000001">
    <property type="entry name" value="Adenylosuccinate synthetase"/>
    <property type="match status" value="1"/>
</dbReference>
<dbReference type="CDD" id="cd03108">
    <property type="entry name" value="AdSS"/>
    <property type="match status" value="1"/>
</dbReference>
<feature type="binding site" description="in other chain" evidence="8">
    <location>
        <position position="304"/>
    </location>
    <ligand>
        <name>IMP</name>
        <dbReference type="ChEBI" id="CHEBI:58053"/>
        <note>ligand shared between dimeric partners</note>
    </ligand>
</feature>
<dbReference type="InterPro" id="IPR042110">
    <property type="entry name" value="Adenylosuccinate_synth_dom2"/>
</dbReference>
<comment type="subunit">
    <text evidence="1 8">Homodimer.</text>
</comment>
<comment type="pathway">
    <text evidence="8 10">Purine metabolism; AMP biosynthesis via de novo pathway; AMP from IMP: step 1/2.</text>
</comment>
<keyword evidence="6 8" id="KW-0460">Magnesium</keyword>
<dbReference type="InterPro" id="IPR033128">
    <property type="entry name" value="Adenylosuccin_syn_Lys_AS"/>
</dbReference>
<feature type="binding site" evidence="8">
    <location>
        <begin position="41"/>
        <end position="43"/>
    </location>
    <ligand>
        <name>GTP</name>
        <dbReference type="ChEBI" id="CHEBI:37565"/>
    </ligand>
</feature>
<sequence>MGKNVVVLGTQWGDEGKGKIVDLLTERAKYVVRYQGGHNAGHTLVVNGEKTVLHLIPSGILRENVISIIANGVVLAPEALMKEMKELEDRGVPVRERLRLSEACPLILPYHIALDNAREKARGSKAIGTTGRGIGPAYEDKVARRGLRVGDLFDKATFAEKLKEIVEYHNFQLVHYYKEPAVDYQKTLDDIMAVADILTGMVIDVSDLLYKANQKNELVMFEGAQGTLLDIDHGTYPYVTSSNTTAGGVATGSGLGPRYVNYVLGIIKAYSTRVGAGPFPTELFDEVGEFLREKGQEFGATTGRKRRTGWLDIVAINRAVQINSLSGFCMTKLDVLDGLEEVKICVGYRRPDGKVLETTPLAADEWDGLEPVYESMPGWKETTFGVKQRELLPQAALNYIERVEELTGIPVDIISTGPDRSETMILRDPFDVE</sequence>
<comment type="caution">
    <text evidence="11">The sequence shown here is derived from an EMBL/GenBank/DDBJ whole genome shotgun (WGS) entry which is preliminary data.</text>
</comment>
<dbReference type="InterPro" id="IPR027417">
    <property type="entry name" value="P-loop_NTPase"/>
</dbReference>
<evidence type="ECO:0000256" key="2">
    <source>
        <dbReference type="ARBA" id="ARBA00022598"/>
    </source>
</evidence>
<feature type="binding site" description="in other chain" evidence="8">
    <location>
        <position position="240"/>
    </location>
    <ligand>
        <name>IMP</name>
        <dbReference type="ChEBI" id="CHEBI:58053"/>
        <note>ligand shared between dimeric partners</note>
    </ligand>
</feature>
<dbReference type="PROSITE" id="PS01266">
    <property type="entry name" value="ADENYLOSUCCIN_SYN_1"/>
    <property type="match status" value="1"/>
</dbReference>
<feature type="binding site" description="in other chain" evidence="8">
    <location>
        <position position="130"/>
    </location>
    <ligand>
        <name>IMP</name>
        <dbReference type="ChEBI" id="CHEBI:58053"/>
        <note>ligand shared between dimeric partners</note>
    </ligand>
</feature>
<keyword evidence="5 8" id="KW-0658">Purine biosynthesis</keyword>
<dbReference type="GO" id="GO:0005525">
    <property type="term" value="F:GTP binding"/>
    <property type="evidence" value="ECO:0007669"/>
    <property type="project" value="UniProtKB-UniRule"/>
</dbReference>
<dbReference type="GO" id="GO:0046040">
    <property type="term" value="P:IMP metabolic process"/>
    <property type="evidence" value="ECO:0007669"/>
    <property type="project" value="TreeGrafter"/>
</dbReference>
<dbReference type="EMBL" id="JAHWLI010000008">
    <property type="protein sequence ID" value="MBW3115631.1"/>
    <property type="molecule type" value="Genomic_DNA"/>
</dbReference>
<dbReference type="PANTHER" id="PTHR11846:SF0">
    <property type="entry name" value="ADENYLOSUCCINATE SYNTHETASE"/>
    <property type="match status" value="1"/>
</dbReference>
<feature type="binding site" evidence="8">
    <location>
        <position position="14"/>
    </location>
    <ligand>
        <name>Mg(2+)</name>
        <dbReference type="ChEBI" id="CHEBI:18420"/>
    </ligand>
</feature>
<dbReference type="GO" id="GO:0005737">
    <property type="term" value="C:cytoplasm"/>
    <property type="evidence" value="ECO:0007669"/>
    <property type="project" value="UniProtKB-SubCell"/>
</dbReference>
<dbReference type="InterPro" id="IPR042109">
    <property type="entry name" value="Adenylosuccinate_synth_dom1"/>
</dbReference>
<feature type="active site" description="Proton acceptor" evidence="8">
    <location>
        <position position="14"/>
    </location>
</feature>
<dbReference type="NCBIfam" id="TIGR00184">
    <property type="entry name" value="purA"/>
    <property type="match status" value="1"/>
</dbReference>
<dbReference type="InterPro" id="IPR042111">
    <property type="entry name" value="Adenylosuccinate_synth_dom3"/>
</dbReference>
<feature type="binding site" evidence="8">
    <location>
        <position position="144"/>
    </location>
    <ligand>
        <name>IMP</name>
        <dbReference type="ChEBI" id="CHEBI:58053"/>
        <note>ligand shared between dimeric partners</note>
    </ligand>
</feature>
<evidence type="ECO:0000256" key="7">
    <source>
        <dbReference type="ARBA" id="ARBA00023134"/>
    </source>
</evidence>
<feature type="binding site" evidence="8">
    <location>
        <begin position="300"/>
        <end position="306"/>
    </location>
    <ligand>
        <name>substrate</name>
    </ligand>
</feature>
<dbReference type="PROSITE" id="PS00513">
    <property type="entry name" value="ADENYLOSUCCIN_SYN_2"/>
    <property type="match status" value="1"/>
</dbReference>
<keyword evidence="4 8" id="KW-0547">Nucleotide-binding</keyword>
<dbReference type="Gene3D" id="3.40.440.10">
    <property type="entry name" value="Adenylosuccinate Synthetase, subunit A, domain 1"/>
    <property type="match status" value="1"/>
</dbReference>
<feature type="binding site" description="in other chain" evidence="8">
    <location>
        <position position="225"/>
    </location>
    <ligand>
        <name>IMP</name>
        <dbReference type="ChEBI" id="CHEBI:58053"/>
        <note>ligand shared between dimeric partners</note>
    </ligand>
</feature>
<evidence type="ECO:0000313" key="11">
    <source>
        <dbReference type="EMBL" id="MBW3115631.1"/>
    </source>
</evidence>
<evidence type="ECO:0000256" key="8">
    <source>
        <dbReference type="HAMAP-Rule" id="MF_00011"/>
    </source>
</evidence>
<dbReference type="SMART" id="SM00788">
    <property type="entry name" value="Adenylsucc_synt"/>
    <property type="match status" value="1"/>
</dbReference>
<dbReference type="EC" id="6.3.4.4" evidence="8 10"/>
<dbReference type="AlphaFoldDB" id="A0AAE2Z9R7"/>
<feature type="binding site" evidence="8">
    <location>
        <begin position="415"/>
        <end position="417"/>
    </location>
    <ligand>
        <name>GTP</name>
        <dbReference type="ChEBI" id="CHEBI:37565"/>
    </ligand>
</feature>
<dbReference type="Pfam" id="PF00709">
    <property type="entry name" value="Adenylsucc_synt"/>
    <property type="match status" value="1"/>
</dbReference>
<dbReference type="GO" id="GO:0004019">
    <property type="term" value="F:adenylosuccinate synthase activity"/>
    <property type="evidence" value="ECO:0007669"/>
    <property type="project" value="UniProtKB-UniRule"/>
</dbReference>
<proteinExistence type="inferred from homology"/>
<dbReference type="Gene3D" id="1.10.300.10">
    <property type="entry name" value="Adenylosuccinate Synthetase, subunit A, domain 2"/>
    <property type="match status" value="1"/>
</dbReference>
<evidence type="ECO:0000256" key="6">
    <source>
        <dbReference type="ARBA" id="ARBA00022842"/>
    </source>
</evidence>
<dbReference type="SUPFAM" id="SSF52540">
    <property type="entry name" value="P-loop containing nucleoside triphosphate hydrolases"/>
    <property type="match status" value="1"/>
</dbReference>
<feature type="binding site" evidence="8">
    <location>
        <position position="41"/>
    </location>
    <ligand>
        <name>Mg(2+)</name>
        <dbReference type="ChEBI" id="CHEBI:18420"/>
    </ligand>
</feature>
<dbReference type="InterPro" id="IPR018220">
    <property type="entry name" value="Adenylosuccin_syn_GTP-bd"/>
</dbReference>
<dbReference type="PANTHER" id="PTHR11846">
    <property type="entry name" value="ADENYLOSUCCINATE SYNTHETASE"/>
    <property type="match status" value="1"/>
</dbReference>
<evidence type="ECO:0000256" key="5">
    <source>
        <dbReference type="ARBA" id="ARBA00022755"/>
    </source>
</evidence>
<feature type="binding site" evidence="8">
    <location>
        <begin position="332"/>
        <end position="334"/>
    </location>
    <ligand>
        <name>GTP</name>
        <dbReference type="ChEBI" id="CHEBI:37565"/>
    </ligand>
</feature>
<evidence type="ECO:0000256" key="3">
    <source>
        <dbReference type="ARBA" id="ARBA00022723"/>
    </source>
</evidence>
<dbReference type="Gene3D" id="3.90.170.10">
    <property type="entry name" value="Adenylosuccinate Synthetase, subunit A, domain 3"/>
    <property type="match status" value="1"/>
</dbReference>
<evidence type="ECO:0000256" key="9">
    <source>
        <dbReference type="PROSITE-ProRule" id="PRU10134"/>
    </source>
</evidence>
<gene>
    <name evidence="8" type="primary">purA</name>
    <name evidence="11" type="ORF">KYI77_04050</name>
</gene>
<dbReference type="GO" id="GO:0000287">
    <property type="term" value="F:magnesium ion binding"/>
    <property type="evidence" value="ECO:0007669"/>
    <property type="project" value="UniProtKB-UniRule"/>
</dbReference>
<dbReference type="Proteomes" id="UP001155882">
    <property type="component" value="Unassembled WGS sequence"/>
</dbReference>
<keyword evidence="2 8" id="KW-0436">Ligase</keyword>
<feature type="active site" evidence="9">
    <location>
        <position position="141"/>
    </location>
</feature>
<evidence type="ECO:0000256" key="10">
    <source>
        <dbReference type="RuleBase" id="RU000520"/>
    </source>
</evidence>
<comment type="cofactor">
    <cofactor evidence="8">
        <name>Mg(2+)</name>
        <dbReference type="ChEBI" id="CHEBI:18420"/>
    </cofactor>
    <text evidence="8">Binds 1 Mg(2+) ion per subunit.</text>
</comment>
<feature type="binding site" description="in other chain" evidence="8">
    <location>
        <begin position="14"/>
        <end position="17"/>
    </location>
    <ligand>
        <name>IMP</name>
        <dbReference type="ChEBI" id="CHEBI:58053"/>
        <note>ligand shared between dimeric partners</note>
    </ligand>
</feature>
<evidence type="ECO:0000256" key="4">
    <source>
        <dbReference type="ARBA" id="ARBA00022741"/>
    </source>
</evidence>
<comment type="catalytic activity">
    <reaction evidence="8 10">
        <text>IMP + L-aspartate + GTP = N(6)-(1,2-dicarboxyethyl)-AMP + GDP + phosphate + 2 H(+)</text>
        <dbReference type="Rhea" id="RHEA:15753"/>
        <dbReference type="ChEBI" id="CHEBI:15378"/>
        <dbReference type="ChEBI" id="CHEBI:29991"/>
        <dbReference type="ChEBI" id="CHEBI:37565"/>
        <dbReference type="ChEBI" id="CHEBI:43474"/>
        <dbReference type="ChEBI" id="CHEBI:57567"/>
        <dbReference type="ChEBI" id="CHEBI:58053"/>
        <dbReference type="ChEBI" id="CHEBI:58189"/>
        <dbReference type="EC" id="6.3.4.4"/>
    </reaction>
</comment>
<comment type="subcellular location">
    <subcellularLocation>
        <location evidence="8">Cytoplasm</location>
    </subcellularLocation>
</comment>
<accession>A0AAE2Z9R7</accession>
<dbReference type="InterPro" id="IPR001114">
    <property type="entry name" value="Adenylosuccinate_synthetase"/>
</dbReference>
<organism evidence="11 12">
    <name type="scientific">Providencia rettgeri</name>
    <dbReference type="NCBI Taxonomy" id="587"/>
    <lineage>
        <taxon>Bacteria</taxon>
        <taxon>Pseudomonadati</taxon>
        <taxon>Pseudomonadota</taxon>
        <taxon>Gammaproteobacteria</taxon>
        <taxon>Enterobacterales</taxon>
        <taxon>Morganellaceae</taxon>
        <taxon>Providencia</taxon>
    </lineage>
</organism>
<name>A0AAE2Z9R7_PRORE</name>
<keyword evidence="8" id="KW-0963">Cytoplasm</keyword>